<name>A0A645FE49_9ZZZZ</name>
<dbReference type="AlphaFoldDB" id="A0A645FE49"/>
<sequence length="150" mass="16611">MRFSSLRRMVSSSTTSSSTLFWMRSMAGPDNTAWVAQATTLLAPISLMALAAPHRVPAVSIMSSMMMTSRSFTSPMMFITSETFARGRRLSTMARGRPRRSAKVRARVTEPRSGETTMKLRSFSSAIFFSKYGARMGMPSMWSTGTSKKP</sequence>
<comment type="caution">
    <text evidence="1">The sequence shown here is derived from an EMBL/GenBank/DDBJ whole genome shotgun (WGS) entry which is preliminary data.</text>
</comment>
<accession>A0A645FE49</accession>
<proteinExistence type="predicted"/>
<dbReference type="EMBL" id="VSSQ01059071">
    <property type="protein sequence ID" value="MPN12675.1"/>
    <property type="molecule type" value="Genomic_DNA"/>
</dbReference>
<protein>
    <submittedName>
        <fullName evidence="1">Uncharacterized protein</fullName>
    </submittedName>
</protein>
<reference evidence="1" key="1">
    <citation type="submission" date="2019-08" db="EMBL/GenBank/DDBJ databases">
        <authorList>
            <person name="Kucharzyk K."/>
            <person name="Murdoch R.W."/>
            <person name="Higgins S."/>
            <person name="Loffler F."/>
        </authorList>
    </citation>
    <scope>NUCLEOTIDE SEQUENCE</scope>
</reference>
<organism evidence="1">
    <name type="scientific">bioreactor metagenome</name>
    <dbReference type="NCBI Taxonomy" id="1076179"/>
    <lineage>
        <taxon>unclassified sequences</taxon>
        <taxon>metagenomes</taxon>
        <taxon>ecological metagenomes</taxon>
    </lineage>
</organism>
<evidence type="ECO:0000313" key="1">
    <source>
        <dbReference type="EMBL" id="MPN12675.1"/>
    </source>
</evidence>
<gene>
    <name evidence="1" type="ORF">SDC9_159994</name>
</gene>